<sequence length="128" mass="13229">MTSDDVKKMAGAAEALATANGWAVTITIFDDGGHLLYLHRLDNAAPTTVELAISKGRLSATGRRESKAYEEIVKNLTSFLSMPLSGMVEGGMPIIVNGDVVGAFGVSGARADQDVAIAHAGIAALDVD</sequence>
<evidence type="ECO:0000313" key="1">
    <source>
        <dbReference type="EMBL" id="RKP50573.1"/>
    </source>
</evidence>
<reference evidence="1 2" key="1">
    <citation type="submission" date="2018-10" db="EMBL/GenBank/DDBJ databases">
        <title>Paraburkholderia sp. 7MK8-2, isolated from soil.</title>
        <authorList>
            <person name="Gao Z.-H."/>
            <person name="Qiu L.-H."/>
        </authorList>
    </citation>
    <scope>NUCLEOTIDE SEQUENCE [LARGE SCALE GENOMIC DNA]</scope>
    <source>
        <strain evidence="1 2">7MK8-2</strain>
    </source>
</reference>
<dbReference type="Proteomes" id="UP000280434">
    <property type="component" value="Unassembled WGS sequence"/>
</dbReference>
<dbReference type="EMBL" id="RBZV01000002">
    <property type="protein sequence ID" value="RKP50573.1"/>
    <property type="molecule type" value="Genomic_DNA"/>
</dbReference>
<dbReference type="InterPro" id="IPR052517">
    <property type="entry name" value="GlcG_carb_metab_protein"/>
</dbReference>
<evidence type="ECO:0000313" key="2">
    <source>
        <dbReference type="Proteomes" id="UP000280434"/>
    </source>
</evidence>
<organism evidence="1 2">
    <name type="scientific">Trinickia fusca</name>
    <dbReference type="NCBI Taxonomy" id="2419777"/>
    <lineage>
        <taxon>Bacteria</taxon>
        <taxon>Pseudomonadati</taxon>
        <taxon>Pseudomonadota</taxon>
        <taxon>Betaproteobacteria</taxon>
        <taxon>Burkholderiales</taxon>
        <taxon>Burkholderiaceae</taxon>
        <taxon>Trinickia</taxon>
    </lineage>
</organism>
<keyword evidence="2" id="KW-1185">Reference proteome</keyword>
<dbReference type="Pfam" id="PF03928">
    <property type="entry name" value="HbpS-like"/>
    <property type="match status" value="1"/>
</dbReference>
<evidence type="ECO:0008006" key="3">
    <source>
        <dbReference type="Google" id="ProtNLM"/>
    </source>
</evidence>
<dbReference type="InterPro" id="IPR005624">
    <property type="entry name" value="PduO/GlcC-like"/>
</dbReference>
<dbReference type="SUPFAM" id="SSF143744">
    <property type="entry name" value="GlcG-like"/>
    <property type="match status" value="1"/>
</dbReference>
<proteinExistence type="predicted"/>
<dbReference type="Gene3D" id="3.30.450.150">
    <property type="entry name" value="Haem-degrading domain"/>
    <property type="match status" value="1"/>
</dbReference>
<dbReference type="AlphaFoldDB" id="A0A494XSP4"/>
<name>A0A494XSP4_9BURK</name>
<dbReference type="PANTHER" id="PTHR34309:SF1">
    <property type="entry name" value="PROTEIN GLCG"/>
    <property type="match status" value="1"/>
</dbReference>
<gene>
    <name evidence="1" type="ORF">D7S89_05585</name>
</gene>
<dbReference type="InterPro" id="IPR038084">
    <property type="entry name" value="PduO/GlcC-like_sf"/>
</dbReference>
<dbReference type="OrthoDB" id="9800768at2"/>
<protein>
    <recommendedName>
        <fullName evidence="3">Heme-binding protein</fullName>
    </recommendedName>
</protein>
<dbReference type="PANTHER" id="PTHR34309">
    <property type="entry name" value="SLR1406 PROTEIN"/>
    <property type="match status" value="1"/>
</dbReference>
<comment type="caution">
    <text evidence="1">The sequence shown here is derived from an EMBL/GenBank/DDBJ whole genome shotgun (WGS) entry which is preliminary data.</text>
</comment>
<accession>A0A494XSP4</accession>